<dbReference type="Proteomes" id="UP000887576">
    <property type="component" value="Unplaced"/>
</dbReference>
<organism evidence="1 2">
    <name type="scientific">Panagrolaimus sp. JU765</name>
    <dbReference type="NCBI Taxonomy" id="591449"/>
    <lineage>
        <taxon>Eukaryota</taxon>
        <taxon>Metazoa</taxon>
        <taxon>Ecdysozoa</taxon>
        <taxon>Nematoda</taxon>
        <taxon>Chromadorea</taxon>
        <taxon>Rhabditida</taxon>
        <taxon>Tylenchina</taxon>
        <taxon>Panagrolaimomorpha</taxon>
        <taxon>Panagrolaimoidea</taxon>
        <taxon>Panagrolaimidae</taxon>
        <taxon>Panagrolaimus</taxon>
    </lineage>
</organism>
<protein>
    <submittedName>
        <fullName evidence="2">Uncharacterized protein</fullName>
    </submittedName>
</protein>
<sequence>MENKNDSSLTFVKYYFAGVQPTEAIIDEFVEELIKNPKIGQIFGDEICQKYPRKFQYEKKLLKMILNK</sequence>
<name>A0AC34PWP4_9BILA</name>
<evidence type="ECO:0000313" key="1">
    <source>
        <dbReference type="Proteomes" id="UP000887576"/>
    </source>
</evidence>
<dbReference type="WBParaSite" id="JU765_v2.g10714.t1">
    <property type="protein sequence ID" value="JU765_v2.g10714.t1"/>
    <property type="gene ID" value="JU765_v2.g10714"/>
</dbReference>
<reference evidence="2" key="1">
    <citation type="submission" date="2022-11" db="UniProtKB">
        <authorList>
            <consortium name="WormBaseParasite"/>
        </authorList>
    </citation>
    <scope>IDENTIFICATION</scope>
</reference>
<accession>A0AC34PWP4</accession>
<evidence type="ECO:0000313" key="2">
    <source>
        <dbReference type="WBParaSite" id="JU765_v2.g10714.t1"/>
    </source>
</evidence>
<proteinExistence type="predicted"/>